<dbReference type="RefSeq" id="YP_009201227.1">
    <property type="nucleotide sequence ID" value="NC_028829.1"/>
</dbReference>
<keyword evidence="1" id="KW-0808">Transferase</keyword>
<dbReference type="InterPro" id="IPR029063">
    <property type="entry name" value="SAM-dependent_MTases_sf"/>
</dbReference>
<sequence length="192" mass="22053">MSSTKGKVNKDDYYATPDWIVEEFLEHFERRIHTTHHLSMSAMHVLDPSCGGCSEHKAAYPVAYKKLYHVDIDTMDIREDSHAQIIANYLEADVQVNYYDMIMTNPPFSLSVDFAEKALSEVKNGGYVVMLQRLNWLGSIKRKPFWDEAPLRAVMVHHRRPSFHGTKGTDSIEYAHFVFQKGYAGKAEIIVI</sequence>
<dbReference type="SUPFAM" id="SSF53335">
    <property type="entry name" value="S-adenosyl-L-methionine-dependent methyltransferases"/>
    <property type="match status" value="1"/>
</dbReference>
<dbReference type="KEGG" id="vg:26628450"/>
<dbReference type="Proteomes" id="UP000202888">
    <property type="component" value="Segment"/>
</dbReference>
<keyword evidence="2" id="KW-1185">Reference proteome</keyword>
<dbReference type="CDD" id="cd02440">
    <property type="entry name" value="AdoMet_MTases"/>
    <property type="match status" value="1"/>
</dbReference>
<protein>
    <submittedName>
        <fullName evidence="1">DNA methyltransferase</fullName>
    </submittedName>
</protein>
<dbReference type="GO" id="GO:0032259">
    <property type="term" value="P:methylation"/>
    <property type="evidence" value="ECO:0007669"/>
    <property type="project" value="UniProtKB-KW"/>
</dbReference>
<dbReference type="GO" id="GO:0008168">
    <property type="term" value="F:methyltransferase activity"/>
    <property type="evidence" value="ECO:0007669"/>
    <property type="project" value="UniProtKB-KW"/>
</dbReference>
<organism evidence="1 2">
    <name type="scientific">Vibrio phage ValKK3</name>
    <dbReference type="NCBI Taxonomy" id="1610855"/>
    <lineage>
        <taxon>Viruses</taxon>
        <taxon>Duplodnaviria</taxon>
        <taxon>Heunggongvirae</taxon>
        <taxon>Uroviricota</taxon>
        <taxon>Caudoviricetes</taxon>
        <taxon>Pantevenvirales</taxon>
        <taxon>Straboviridae</taxon>
        <taxon>Schizotequatrovirus</taxon>
        <taxon>Schizotequatrovirus valkk3</taxon>
    </lineage>
</organism>
<dbReference type="EMBL" id="KP671755">
    <property type="protein sequence ID" value="AJT60965.1"/>
    <property type="molecule type" value="Genomic_DNA"/>
</dbReference>
<evidence type="ECO:0000313" key="1">
    <source>
        <dbReference type="EMBL" id="AJT60965.1"/>
    </source>
</evidence>
<dbReference type="Gene3D" id="3.40.50.150">
    <property type="entry name" value="Vaccinia Virus protein VP39"/>
    <property type="match status" value="1"/>
</dbReference>
<keyword evidence="1" id="KW-0489">Methyltransferase</keyword>
<dbReference type="GeneID" id="26628450"/>
<dbReference type="OrthoDB" id="10206at10239"/>
<proteinExistence type="predicted"/>
<evidence type="ECO:0000313" key="2">
    <source>
        <dbReference type="Proteomes" id="UP000202888"/>
    </source>
</evidence>
<name>A0A0D4DAP1_9CAUD</name>
<reference evidence="1 2" key="1">
    <citation type="journal article" date="2016" name="Genom Data">
        <title>Complete genome sequence of a giant Vibrio phage ValKK3 infecting Vibrio alginolyticus.</title>
        <authorList>
            <person name="Lal T.M."/>
            <person name="Sano M."/>
            <person name="Hatai K."/>
            <person name="Ransangan J."/>
        </authorList>
    </citation>
    <scope>NUCLEOTIDE SEQUENCE [LARGE SCALE GENOMIC DNA]</scope>
</reference>
<accession>A0A0D4DAP1</accession>